<feature type="transmembrane region" description="Helical" evidence="3">
    <location>
        <begin position="152"/>
        <end position="175"/>
    </location>
</feature>
<evidence type="ECO:0000256" key="2">
    <source>
        <dbReference type="SAM" id="MobiDB-lite"/>
    </source>
</evidence>
<keyword evidence="4" id="KW-0614">Plasmid</keyword>
<evidence type="ECO:0000256" key="1">
    <source>
        <dbReference type="SAM" id="Coils"/>
    </source>
</evidence>
<feature type="transmembrane region" description="Helical" evidence="3">
    <location>
        <begin position="187"/>
        <end position="208"/>
    </location>
</feature>
<geneLocation type="plasmid" evidence="5">
    <name>unnamed3</name>
</geneLocation>
<organism evidence="4 6">
    <name type="scientific">Paracoccus yeei</name>
    <dbReference type="NCBI Taxonomy" id="147645"/>
    <lineage>
        <taxon>Bacteria</taxon>
        <taxon>Pseudomonadati</taxon>
        <taxon>Pseudomonadota</taxon>
        <taxon>Alphaproteobacteria</taxon>
        <taxon>Rhodobacterales</taxon>
        <taxon>Paracoccaceae</taxon>
        <taxon>Paracoccus</taxon>
    </lineage>
</organism>
<dbReference type="Proteomes" id="UP000191257">
    <property type="component" value="Plasmid unnamed1"/>
</dbReference>
<evidence type="ECO:0000313" key="6">
    <source>
        <dbReference type="Proteomes" id="UP000191257"/>
    </source>
</evidence>
<protein>
    <submittedName>
        <fullName evidence="4">Uncharacterized protein</fullName>
    </submittedName>
</protein>
<geneLocation type="plasmid" evidence="4">
    <name>unnamed1</name>
</geneLocation>
<evidence type="ECO:0000313" key="7">
    <source>
        <dbReference type="Proteomes" id="UP000324507"/>
    </source>
</evidence>
<keyword evidence="3" id="KW-0812">Transmembrane</keyword>
<keyword evidence="3" id="KW-0472">Membrane</keyword>
<gene>
    <name evidence="4" type="ORF">A6J80_01970</name>
    <name evidence="5" type="ORF">FOB51_03160</name>
</gene>
<dbReference type="AlphaFoldDB" id="A0A1V0GN83"/>
<reference evidence="6" key="1">
    <citation type="submission" date="2017-03" db="EMBL/GenBank/DDBJ databases">
        <title>FDA dAtabase for Regulatory Grade micrObial Sequences (FDA-ARGOS): Supporting development and validation of Infectious Disease Dx tests.</title>
        <authorList>
            <person name="Minogue T."/>
            <person name="Wolcott M."/>
            <person name="Wasieloski L."/>
            <person name="Aguilar W."/>
            <person name="Moore D."/>
            <person name="Tallon L."/>
            <person name="Sadzewicz L."/>
            <person name="Sengamalay N."/>
            <person name="Ott S."/>
            <person name="Godinez A."/>
            <person name="Nagaraj S."/>
            <person name="Nadendla S."/>
            <person name="Geyer C."/>
            <person name="Sichtig H."/>
        </authorList>
    </citation>
    <scope>NUCLEOTIDE SEQUENCE [LARGE SCALE GENOMIC DNA]</scope>
    <source>
        <strain evidence="6">FDAARGOS_252</strain>
        <plasmid evidence="6">Plasmid unnamed1</plasmid>
    </source>
</reference>
<dbReference type="eggNOG" id="ENOG502Z8Y7">
    <property type="taxonomic scope" value="Bacteria"/>
</dbReference>
<reference evidence="4" key="2">
    <citation type="submission" date="2017-12" db="EMBL/GenBank/DDBJ databases">
        <title>FDA dAtabase for Regulatory Grade micrObial Sequences (FDA-ARGOS): Supporting development and validation of Infectious Disease Dx tests.</title>
        <authorList>
            <person name="Campos J."/>
            <person name="Goldberg B."/>
            <person name="Tallon L."/>
            <person name="Sadzewicz L."/>
            <person name="Sengamalay N."/>
            <person name="Ott S."/>
            <person name="Godinez A."/>
            <person name="Nagaraj S."/>
            <person name="Vyas G."/>
            <person name="Aluvathingal J."/>
            <person name="Nadendla S."/>
            <person name="Geyer C."/>
            <person name="Nandy P."/>
            <person name="Hobson J."/>
            <person name="Sichtig H."/>
        </authorList>
    </citation>
    <scope>NUCLEOTIDE SEQUENCE</scope>
    <source>
        <strain evidence="4">FDAARGOS_252</strain>
        <plasmid evidence="4">unnamed1</plasmid>
    </source>
</reference>
<feature type="coiled-coil region" evidence="1">
    <location>
        <begin position="319"/>
        <end position="346"/>
    </location>
</feature>
<dbReference type="Proteomes" id="UP000324507">
    <property type="component" value="Plasmid unnamed3"/>
</dbReference>
<reference evidence="5 7" key="3">
    <citation type="submission" date="2019-09" db="EMBL/GenBank/DDBJ databases">
        <title>FDA dAtabase for Regulatory Grade micrObial Sequences (FDA-ARGOS): Supporting development and validation of Infectious Disease Dx tests.</title>
        <authorList>
            <person name="Sciortino C."/>
            <person name="Tallon L."/>
            <person name="Sadzewicz L."/>
            <person name="Vavikolanu K."/>
            <person name="Mehta A."/>
            <person name="Aluvathingal J."/>
            <person name="Nadendla S."/>
            <person name="Nandy P."/>
            <person name="Geyer C."/>
            <person name="Yan Y."/>
            <person name="Sichtig H."/>
        </authorList>
    </citation>
    <scope>NUCLEOTIDE SEQUENCE [LARGE SCALE GENOMIC DNA]</scope>
    <source>
        <strain evidence="5 7">FDAARGOS_643</strain>
        <plasmid evidence="5 7">unnamed3</plasmid>
    </source>
</reference>
<keyword evidence="6" id="KW-1185">Reference proteome</keyword>
<dbReference type="OrthoDB" id="9795988at2"/>
<evidence type="ECO:0000313" key="5">
    <source>
        <dbReference type="EMBL" id="QEU07076.1"/>
    </source>
</evidence>
<accession>A0A1V0GN83</accession>
<dbReference type="KEGG" id="pye:A6J80_01970"/>
<feature type="transmembrane region" description="Helical" evidence="3">
    <location>
        <begin position="220"/>
        <end position="243"/>
    </location>
</feature>
<feature type="region of interest" description="Disordered" evidence="2">
    <location>
        <begin position="36"/>
        <end position="57"/>
    </location>
</feature>
<keyword evidence="1" id="KW-0175">Coiled coil</keyword>
<keyword evidence="3" id="KW-1133">Transmembrane helix</keyword>
<sequence length="470" mass="53018">MLERLKAMFRSDDVISTLSVFPEIDEEKIQRELALESQGRDRGARNQPEPSAQEPDHIETAIITRIEALRRTGLENYEQYRRVYNERLARAGDAKKEVEIVAGRARNEFGASVQGWKTTMTPTIERLNETYTYRRHFRDRHRLIRPARQFEGWVKFAALAVIYIVIESAMNSFMFSRGNESGLLGGLLTAFIFSALNVLVSILMGYFARYVNHTNLLKKLFGLLVILAWIGFAVALNLMIAHFRDLIDAGATWEAALRQAVPNLTAGPVALTGMDSWILVGIGGFISTLAFLKGWTAEDPFPGYSQVEGELARARRRHEIDMTRALDELTDRRDEAIEELRDADRQVRDGITEAIDALFGQSALNAHLETFLEQCDLKLAHLLAVYRDANRNARTEPAPPSFARVHRFAAFTPARIEDGRKTNAEAEAAKVTETVDAAIADIFAQFENARREFRLPEEIQRGDHLAAGRA</sequence>
<dbReference type="RefSeq" id="WP_028718886.1">
    <property type="nucleotide sequence ID" value="NZ_CAWMZI010000002.1"/>
</dbReference>
<evidence type="ECO:0000256" key="3">
    <source>
        <dbReference type="SAM" id="Phobius"/>
    </source>
</evidence>
<dbReference type="EMBL" id="CP020441">
    <property type="protein sequence ID" value="ARC35295.1"/>
    <property type="molecule type" value="Genomic_DNA"/>
</dbReference>
<proteinExistence type="predicted"/>
<evidence type="ECO:0000313" key="4">
    <source>
        <dbReference type="EMBL" id="ARC35295.1"/>
    </source>
</evidence>
<name>A0A1V0GN83_9RHOB</name>
<dbReference type="EMBL" id="CP044080">
    <property type="protein sequence ID" value="QEU07076.1"/>
    <property type="molecule type" value="Genomic_DNA"/>
</dbReference>